<dbReference type="Proteomes" id="UP000000214">
    <property type="component" value="Chromosome"/>
</dbReference>
<protein>
    <recommendedName>
        <fullName evidence="5">DUF3099 domain-containing protein</fullName>
    </recommendedName>
</protein>
<evidence type="ECO:0000256" key="2">
    <source>
        <dbReference type="SAM" id="Phobius"/>
    </source>
</evidence>
<gene>
    <name evidence="3" type="ordered locus">PACID_22320</name>
</gene>
<feature type="region of interest" description="Disordered" evidence="1">
    <location>
        <begin position="1"/>
        <end position="33"/>
    </location>
</feature>
<keyword evidence="2" id="KW-0472">Membrane</keyword>
<dbReference type="HOGENOM" id="CLU_1957598_0_0_11"/>
<dbReference type="AlphaFoldDB" id="K7S5V0"/>
<dbReference type="eggNOG" id="ENOG5033AAH">
    <property type="taxonomic scope" value="Bacteria"/>
</dbReference>
<evidence type="ECO:0000256" key="1">
    <source>
        <dbReference type="SAM" id="MobiDB-lite"/>
    </source>
</evidence>
<feature type="region of interest" description="Disordered" evidence="1">
    <location>
        <begin position="83"/>
        <end position="126"/>
    </location>
</feature>
<organism evidence="3 4">
    <name type="scientific">Acidipropionibacterium acidipropionici (strain ATCC 4875 / DSM 20272 / JCM 6432 / NBRC 12425 / NCIMB 8070 / 4)</name>
    <name type="common">Propionibacterium acidipropionici</name>
    <dbReference type="NCBI Taxonomy" id="1171373"/>
    <lineage>
        <taxon>Bacteria</taxon>
        <taxon>Bacillati</taxon>
        <taxon>Actinomycetota</taxon>
        <taxon>Actinomycetes</taxon>
        <taxon>Propionibacteriales</taxon>
        <taxon>Propionibacteriaceae</taxon>
        <taxon>Acidipropionibacterium</taxon>
    </lineage>
</organism>
<proteinExistence type="predicted"/>
<keyword evidence="2" id="KW-0812">Transmembrane</keyword>
<dbReference type="InterPro" id="IPR021449">
    <property type="entry name" value="DUF3099"/>
</dbReference>
<keyword evidence="2" id="KW-1133">Transmembrane helix</keyword>
<evidence type="ECO:0000313" key="4">
    <source>
        <dbReference type="Proteomes" id="UP000000214"/>
    </source>
</evidence>
<feature type="transmembrane region" description="Helical" evidence="2">
    <location>
        <begin position="41"/>
        <end position="58"/>
    </location>
</feature>
<sequence length="126" mass="13912">MSTPARAAGEHRHRRRRRDGQVITGARPPASDDLEKRQRHYLVSMGIRTLCFIGLVITPSPWRWLFIPGAAFLPAIAVVLGNVDDRRSPQPTQDQDRRREIGPSLTIPGELEDDEDDPGGPGGPGD</sequence>
<dbReference type="GeneID" id="88085478"/>
<reference evidence="3 4" key="1">
    <citation type="journal article" date="2012" name="BMC Genomics">
        <title>The genome sequence of Propionibacterium acidipropionici provides insights into its biotechnological and industrial potential.</title>
        <authorList>
            <person name="Parizzi L.P."/>
            <person name="Grassi M.C."/>
            <person name="Llerena L.A."/>
            <person name="Carazzolle M.F."/>
            <person name="Queiroz V.L."/>
            <person name="Lunardi I."/>
            <person name="Zeidler A.F."/>
            <person name="Teixeira P.J."/>
            <person name="Mieczkowski P."/>
            <person name="Rincones J."/>
            <person name="Pereira G.A."/>
        </authorList>
    </citation>
    <scope>NUCLEOTIDE SEQUENCE [LARGE SCALE GENOMIC DNA]</scope>
    <source>
        <strain evidence="4">ATCC 4875 / DSM 20272 / JCM 6432 / NBRC 12425 / NCIMB 8070</strain>
    </source>
</reference>
<evidence type="ECO:0008006" key="5">
    <source>
        <dbReference type="Google" id="ProtNLM"/>
    </source>
</evidence>
<dbReference type="EMBL" id="CP003493">
    <property type="protein sequence ID" value="AFV90017.1"/>
    <property type="molecule type" value="Genomic_DNA"/>
</dbReference>
<dbReference type="RefSeq" id="WP_015070916.1">
    <property type="nucleotide sequence ID" value="NC_019395.1"/>
</dbReference>
<accession>K7S5V0</accession>
<dbReference type="Pfam" id="PF11298">
    <property type="entry name" value="DUF3099"/>
    <property type="match status" value="1"/>
</dbReference>
<evidence type="ECO:0000313" key="3">
    <source>
        <dbReference type="EMBL" id="AFV90017.1"/>
    </source>
</evidence>
<feature type="compositionally biased region" description="Basic and acidic residues" evidence="1">
    <location>
        <begin position="83"/>
        <end position="101"/>
    </location>
</feature>
<dbReference type="STRING" id="1171373.PACID_22320"/>
<dbReference type="KEGG" id="pbo:PACID_22320"/>
<name>K7S5V0_ACIA4</name>
<dbReference type="PATRIC" id="fig|1171373.8.peg.2209"/>
<feature type="transmembrane region" description="Helical" evidence="2">
    <location>
        <begin position="64"/>
        <end position="83"/>
    </location>
</feature>